<dbReference type="Proteomes" id="UP000012179">
    <property type="component" value="Chromosome"/>
</dbReference>
<reference evidence="4 5" key="1">
    <citation type="journal article" date="2015" name="Int. J. Syst. Evol. Microbiol.">
        <title>Nitrosospira lacus sp. nov., a psychrotolerant, ammonia-oxidizing bacterium from sandy lake sediment.</title>
        <authorList>
            <person name="Urakawa H."/>
            <person name="Garcia J.C."/>
            <person name="Nielsen J.L."/>
            <person name="Le V.Q."/>
            <person name="Kozlowski J.A."/>
            <person name="Stein L.Y."/>
            <person name="Lim C.K."/>
            <person name="Pommerening-Roser A."/>
            <person name="Martens-Habbena W."/>
            <person name="Stahl D.A."/>
            <person name="Klotz M.G."/>
        </authorList>
    </citation>
    <scope>NUCLEOTIDE SEQUENCE [LARGE SCALE GENOMIC DNA]</scope>
    <source>
        <strain evidence="4 5">APG3</strain>
    </source>
</reference>
<evidence type="ECO:0000259" key="3">
    <source>
        <dbReference type="Pfam" id="PF02397"/>
    </source>
</evidence>
<dbReference type="OrthoDB" id="9808602at2"/>
<keyword evidence="2" id="KW-0472">Membrane</keyword>
<keyword evidence="2" id="KW-1133">Transmembrane helix</keyword>
<comment type="similarity">
    <text evidence="1">Belongs to the bacterial sugar transferase family.</text>
</comment>
<dbReference type="PANTHER" id="PTHR30576:SF0">
    <property type="entry name" value="UNDECAPRENYL-PHOSPHATE N-ACETYLGALACTOSAMINYL 1-PHOSPHATE TRANSFERASE-RELATED"/>
    <property type="match status" value="1"/>
</dbReference>
<dbReference type="KEGG" id="nlc:EBAPG3_010720"/>
<evidence type="ECO:0000313" key="5">
    <source>
        <dbReference type="Proteomes" id="UP000012179"/>
    </source>
</evidence>
<proteinExistence type="inferred from homology"/>
<dbReference type="Pfam" id="PF02397">
    <property type="entry name" value="Bac_transf"/>
    <property type="match status" value="1"/>
</dbReference>
<dbReference type="RefSeq" id="WP_004181321.1">
    <property type="nucleotide sequence ID" value="NZ_CP021106.3"/>
</dbReference>
<evidence type="ECO:0000256" key="1">
    <source>
        <dbReference type="ARBA" id="ARBA00006464"/>
    </source>
</evidence>
<accession>A0A1W6SR17</accession>
<feature type="domain" description="Bacterial sugar transferase" evidence="3">
    <location>
        <begin position="95"/>
        <end position="266"/>
    </location>
</feature>
<dbReference type="EMBL" id="CP021106">
    <property type="protein sequence ID" value="ARO88215.1"/>
    <property type="molecule type" value="Genomic_DNA"/>
</dbReference>
<evidence type="ECO:0000313" key="4">
    <source>
        <dbReference type="EMBL" id="ARO88215.1"/>
    </source>
</evidence>
<gene>
    <name evidence="4" type="ORF">EBAPG3_010720</name>
</gene>
<organism evidence="4 5">
    <name type="scientific">Nitrosospira lacus</name>
    <dbReference type="NCBI Taxonomy" id="1288494"/>
    <lineage>
        <taxon>Bacteria</taxon>
        <taxon>Pseudomonadati</taxon>
        <taxon>Pseudomonadota</taxon>
        <taxon>Betaproteobacteria</taxon>
        <taxon>Nitrosomonadales</taxon>
        <taxon>Nitrosomonadaceae</taxon>
        <taxon>Nitrosospira</taxon>
    </lineage>
</organism>
<sequence>MSLGTIALTILLAIIIDELIQWSSRLAVAIINWNTRNLSISIRERYREEWLADLDTYPGRMSKLFFALDTGRAAFLIDHYHRLGKISPWTPIFIRMFDFWLALLVILIVFPVLFAVYVLIRLETRGSGFEGIEAVGRDGKVFKYLLFRTRRRANTYSNRQGIREQTALGKLLVKANLNVLPLLINIVRGDMSFVGPRPERPNVFQKTTLSAVYKQRFRVRPGITGLAQINSLRRQISSAEAIKFDLVFLQHYGLPQHLKVLCETFSFNIMEPFQKIWKRYL</sequence>
<protein>
    <recommendedName>
        <fullName evidence="3">Bacterial sugar transferase domain-containing protein</fullName>
    </recommendedName>
</protein>
<evidence type="ECO:0000256" key="2">
    <source>
        <dbReference type="SAM" id="Phobius"/>
    </source>
</evidence>
<dbReference type="GO" id="GO:0016780">
    <property type="term" value="F:phosphotransferase activity, for other substituted phosphate groups"/>
    <property type="evidence" value="ECO:0007669"/>
    <property type="project" value="TreeGrafter"/>
</dbReference>
<dbReference type="InterPro" id="IPR003362">
    <property type="entry name" value="Bact_transf"/>
</dbReference>
<name>A0A1W6SR17_9PROT</name>
<dbReference type="PANTHER" id="PTHR30576">
    <property type="entry name" value="COLANIC BIOSYNTHESIS UDP-GLUCOSE LIPID CARRIER TRANSFERASE"/>
    <property type="match status" value="1"/>
</dbReference>
<dbReference type="eggNOG" id="COG2148">
    <property type="taxonomic scope" value="Bacteria"/>
</dbReference>
<dbReference type="AlphaFoldDB" id="A0A1W6SR17"/>
<keyword evidence="2" id="KW-0812">Transmembrane</keyword>
<feature type="transmembrane region" description="Helical" evidence="2">
    <location>
        <begin position="99"/>
        <end position="120"/>
    </location>
</feature>
<keyword evidence="5" id="KW-1185">Reference proteome</keyword>